<evidence type="ECO:0000313" key="4">
    <source>
        <dbReference type="EnsemblProtists" id="EKX40097"/>
    </source>
</evidence>
<reference evidence="4" key="3">
    <citation type="submission" date="2016-03" db="UniProtKB">
        <authorList>
            <consortium name="EnsemblProtists"/>
        </authorList>
    </citation>
    <scope>IDENTIFICATION</scope>
</reference>
<keyword evidence="5" id="KW-1185">Reference proteome</keyword>
<dbReference type="PaxDb" id="55529-EKX40097"/>
<feature type="compositionally biased region" description="Basic and acidic residues" evidence="2">
    <location>
        <begin position="1"/>
        <end position="20"/>
    </location>
</feature>
<dbReference type="EMBL" id="JH993034">
    <property type="protein sequence ID" value="EKX40097.1"/>
    <property type="molecule type" value="Genomic_DNA"/>
</dbReference>
<evidence type="ECO:0000256" key="2">
    <source>
        <dbReference type="SAM" id="MobiDB-lite"/>
    </source>
</evidence>
<name>L1IVF7_GUITC</name>
<dbReference type="KEGG" id="gtt:GUITHDRAFT_113834"/>
<gene>
    <name evidence="3" type="ORF">GUITHDRAFT_113834</name>
</gene>
<dbReference type="Proteomes" id="UP000011087">
    <property type="component" value="Unassembled WGS sequence"/>
</dbReference>
<dbReference type="AlphaFoldDB" id="L1IVF7"/>
<protein>
    <submittedName>
        <fullName evidence="3 4">Uncharacterized protein</fullName>
    </submittedName>
</protein>
<feature type="coiled-coil region" evidence="1">
    <location>
        <begin position="78"/>
        <end position="105"/>
    </location>
</feature>
<sequence>MEKQSMDKEPEESRESDEKGTSTNIRQLVGVCRSLLDENNTMKDQILALKKRIEQHGSETKSVNLSPKDHYVETASNLKKVNISKDELQSNYEDFNESMKLLMQQVSPSIQKSSPKDSSLTVRNQNKIGMQLLRDQISATLNFLIALSLRQRRLLSS</sequence>
<reference evidence="5" key="2">
    <citation type="submission" date="2012-11" db="EMBL/GenBank/DDBJ databases">
        <authorList>
            <person name="Kuo A."/>
            <person name="Curtis B.A."/>
            <person name="Tanifuji G."/>
            <person name="Burki F."/>
            <person name="Gruber A."/>
            <person name="Irimia M."/>
            <person name="Maruyama S."/>
            <person name="Arias M.C."/>
            <person name="Ball S.G."/>
            <person name="Gile G.H."/>
            <person name="Hirakawa Y."/>
            <person name="Hopkins J.F."/>
            <person name="Rensing S.A."/>
            <person name="Schmutz J."/>
            <person name="Symeonidi A."/>
            <person name="Elias M."/>
            <person name="Eveleigh R.J."/>
            <person name="Herman E.K."/>
            <person name="Klute M.J."/>
            <person name="Nakayama T."/>
            <person name="Obornik M."/>
            <person name="Reyes-Prieto A."/>
            <person name="Armbrust E.V."/>
            <person name="Aves S.J."/>
            <person name="Beiko R.G."/>
            <person name="Coutinho P."/>
            <person name="Dacks J.B."/>
            <person name="Durnford D.G."/>
            <person name="Fast N.M."/>
            <person name="Green B.R."/>
            <person name="Grisdale C."/>
            <person name="Hempe F."/>
            <person name="Henrissat B."/>
            <person name="Hoppner M.P."/>
            <person name="Ishida K.-I."/>
            <person name="Kim E."/>
            <person name="Koreny L."/>
            <person name="Kroth P.G."/>
            <person name="Liu Y."/>
            <person name="Malik S.-B."/>
            <person name="Maier U.G."/>
            <person name="McRose D."/>
            <person name="Mock T."/>
            <person name="Neilson J.A."/>
            <person name="Onodera N.T."/>
            <person name="Poole A.M."/>
            <person name="Pritham E.J."/>
            <person name="Richards T.A."/>
            <person name="Rocap G."/>
            <person name="Roy S.W."/>
            <person name="Sarai C."/>
            <person name="Schaack S."/>
            <person name="Shirato S."/>
            <person name="Slamovits C.H."/>
            <person name="Spencer D.F."/>
            <person name="Suzuki S."/>
            <person name="Worden A.Z."/>
            <person name="Zauner S."/>
            <person name="Barry K."/>
            <person name="Bell C."/>
            <person name="Bharti A.K."/>
            <person name="Crow J.A."/>
            <person name="Grimwood J."/>
            <person name="Kramer R."/>
            <person name="Lindquist E."/>
            <person name="Lucas S."/>
            <person name="Salamov A."/>
            <person name="McFadden G.I."/>
            <person name="Lane C.E."/>
            <person name="Keeling P.J."/>
            <person name="Gray M.W."/>
            <person name="Grigoriev I.V."/>
            <person name="Archibald J.M."/>
        </authorList>
    </citation>
    <scope>NUCLEOTIDE SEQUENCE</scope>
    <source>
        <strain evidence="5">CCMP2712</strain>
    </source>
</reference>
<dbReference type="GeneID" id="17296896"/>
<reference evidence="3 5" key="1">
    <citation type="journal article" date="2012" name="Nature">
        <title>Algal genomes reveal evolutionary mosaicism and the fate of nucleomorphs.</title>
        <authorList>
            <consortium name="DOE Joint Genome Institute"/>
            <person name="Curtis B.A."/>
            <person name="Tanifuji G."/>
            <person name="Burki F."/>
            <person name="Gruber A."/>
            <person name="Irimia M."/>
            <person name="Maruyama S."/>
            <person name="Arias M.C."/>
            <person name="Ball S.G."/>
            <person name="Gile G.H."/>
            <person name="Hirakawa Y."/>
            <person name="Hopkins J.F."/>
            <person name="Kuo A."/>
            <person name="Rensing S.A."/>
            <person name="Schmutz J."/>
            <person name="Symeonidi A."/>
            <person name="Elias M."/>
            <person name="Eveleigh R.J."/>
            <person name="Herman E.K."/>
            <person name="Klute M.J."/>
            <person name="Nakayama T."/>
            <person name="Obornik M."/>
            <person name="Reyes-Prieto A."/>
            <person name="Armbrust E.V."/>
            <person name="Aves S.J."/>
            <person name="Beiko R.G."/>
            <person name="Coutinho P."/>
            <person name="Dacks J.B."/>
            <person name="Durnford D.G."/>
            <person name="Fast N.M."/>
            <person name="Green B.R."/>
            <person name="Grisdale C.J."/>
            <person name="Hempel F."/>
            <person name="Henrissat B."/>
            <person name="Hoppner M.P."/>
            <person name="Ishida K."/>
            <person name="Kim E."/>
            <person name="Koreny L."/>
            <person name="Kroth P.G."/>
            <person name="Liu Y."/>
            <person name="Malik S.B."/>
            <person name="Maier U.G."/>
            <person name="McRose D."/>
            <person name="Mock T."/>
            <person name="Neilson J.A."/>
            <person name="Onodera N.T."/>
            <person name="Poole A.M."/>
            <person name="Pritham E.J."/>
            <person name="Richards T.A."/>
            <person name="Rocap G."/>
            <person name="Roy S.W."/>
            <person name="Sarai C."/>
            <person name="Schaack S."/>
            <person name="Shirato S."/>
            <person name="Slamovits C.H."/>
            <person name="Spencer D.F."/>
            <person name="Suzuki S."/>
            <person name="Worden A.Z."/>
            <person name="Zauner S."/>
            <person name="Barry K."/>
            <person name="Bell C."/>
            <person name="Bharti A.K."/>
            <person name="Crow J.A."/>
            <person name="Grimwood J."/>
            <person name="Kramer R."/>
            <person name="Lindquist E."/>
            <person name="Lucas S."/>
            <person name="Salamov A."/>
            <person name="McFadden G.I."/>
            <person name="Lane C.E."/>
            <person name="Keeling P.J."/>
            <person name="Gray M.W."/>
            <person name="Grigoriev I.V."/>
            <person name="Archibald J.M."/>
        </authorList>
    </citation>
    <scope>NUCLEOTIDE SEQUENCE</scope>
    <source>
        <strain evidence="3 5">CCMP2712</strain>
    </source>
</reference>
<evidence type="ECO:0000313" key="5">
    <source>
        <dbReference type="Proteomes" id="UP000011087"/>
    </source>
</evidence>
<dbReference type="RefSeq" id="XP_005827077.1">
    <property type="nucleotide sequence ID" value="XM_005827020.1"/>
</dbReference>
<accession>L1IVF7</accession>
<feature type="region of interest" description="Disordered" evidence="2">
    <location>
        <begin position="1"/>
        <end position="25"/>
    </location>
</feature>
<evidence type="ECO:0000256" key="1">
    <source>
        <dbReference type="SAM" id="Coils"/>
    </source>
</evidence>
<evidence type="ECO:0000313" key="3">
    <source>
        <dbReference type="EMBL" id="EKX40097.1"/>
    </source>
</evidence>
<dbReference type="HOGENOM" id="CLU_1681275_0_0_1"/>
<organism evidence="3">
    <name type="scientific">Guillardia theta (strain CCMP2712)</name>
    <name type="common">Cryptophyte</name>
    <dbReference type="NCBI Taxonomy" id="905079"/>
    <lineage>
        <taxon>Eukaryota</taxon>
        <taxon>Cryptophyceae</taxon>
        <taxon>Pyrenomonadales</taxon>
        <taxon>Geminigeraceae</taxon>
        <taxon>Guillardia</taxon>
    </lineage>
</organism>
<dbReference type="EnsemblProtists" id="EKX40097">
    <property type="protein sequence ID" value="EKX40097"/>
    <property type="gene ID" value="GUITHDRAFT_113834"/>
</dbReference>
<keyword evidence="1" id="KW-0175">Coiled coil</keyword>
<proteinExistence type="predicted"/>